<dbReference type="EMBL" id="JAPMOS010000019">
    <property type="protein sequence ID" value="KAJ4459522.1"/>
    <property type="molecule type" value="Genomic_DNA"/>
</dbReference>
<feature type="region of interest" description="Disordered" evidence="1">
    <location>
        <begin position="1"/>
        <end position="20"/>
    </location>
</feature>
<feature type="domain" description="GEX2 N-terminal Ig-like" evidence="2">
    <location>
        <begin position="210"/>
        <end position="299"/>
    </location>
</feature>
<evidence type="ECO:0000313" key="4">
    <source>
        <dbReference type="Proteomes" id="UP001141327"/>
    </source>
</evidence>
<evidence type="ECO:0000313" key="3">
    <source>
        <dbReference type="EMBL" id="KAJ4459522.1"/>
    </source>
</evidence>
<feature type="region of interest" description="Disordered" evidence="1">
    <location>
        <begin position="349"/>
        <end position="372"/>
    </location>
</feature>
<keyword evidence="4" id="KW-1185">Reference proteome</keyword>
<comment type="caution">
    <text evidence="3">The sequence shown here is derived from an EMBL/GenBank/DDBJ whole genome shotgun (WGS) entry which is preliminary data.</text>
</comment>
<proteinExistence type="predicted"/>
<name>A0ABQ8UJY3_9EUKA</name>
<reference evidence="3" key="1">
    <citation type="journal article" date="2022" name="bioRxiv">
        <title>Genomics of Preaxostyla Flagellates Illuminates Evolutionary Transitions and the Path Towards Mitochondrial Loss.</title>
        <authorList>
            <person name="Novak L.V.F."/>
            <person name="Treitli S.C."/>
            <person name="Pyrih J."/>
            <person name="Halakuc P."/>
            <person name="Pipaliya S.V."/>
            <person name="Vacek V."/>
            <person name="Brzon O."/>
            <person name="Soukal P."/>
            <person name="Eme L."/>
            <person name="Dacks J.B."/>
            <person name="Karnkowska A."/>
            <person name="Elias M."/>
            <person name="Hampl V."/>
        </authorList>
    </citation>
    <scope>NUCLEOTIDE SEQUENCE</scope>
    <source>
        <strain evidence="3">RCP-MX</strain>
    </source>
</reference>
<dbReference type="InterPro" id="IPR013783">
    <property type="entry name" value="Ig-like_fold"/>
</dbReference>
<dbReference type="Proteomes" id="UP001141327">
    <property type="component" value="Unassembled WGS sequence"/>
</dbReference>
<dbReference type="InterPro" id="IPR056434">
    <property type="entry name" value="Ig_GEX2_N"/>
</dbReference>
<organism evidence="3 4">
    <name type="scientific">Paratrimastix pyriformis</name>
    <dbReference type="NCBI Taxonomy" id="342808"/>
    <lineage>
        <taxon>Eukaryota</taxon>
        <taxon>Metamonada</taxon>
        <taxon>Preaxostyla</taxon>
        <taxon>Paratrimastigidae</taxon>
        <taxon>Paratrimastix</taxon>
    </lineage>
</organism>
<gene>
    <name evidence="3" type="ORF">PAPYR_4582</name>
</gene>
<evidence type="ECO:0000256" key="1">
    <source>
        <dbReference type="SAM" id="MobiDB-lite"/>
    </source>
</evidence>
<dbReference type="Pfam" id="PF23616">
    <property type="entry name" value="Ig_GEX2_N"/>
    <property type="match status" value="1"/>
</dbReference>
<sequence>MSALARSSIPLPRPQESFSTYPAPHTPRLISVVTPHLALILLRSAAVLFADNPVAHRSTFGEDHAVQPLQPCPCPDTPESFRLFVPPRLRADQPSPTLALSSHLHPALAQLQLLTMAMLLRCGPTAAHDVEPQRGAVEPQRGAVEPRMPGTRLVIAQSWSPAPRQPQRQTGFIRPSLATMLHTRLDDIPPQDAEMLRRVADARGPPWAPASNASLLASAAQLTAGANATVTVQARDVYGNPVACSNATAASAFLLQAACGGSGDSSAALAAQWSCTAGAPALFAATFVPSQAGACTLAVLAAPAPKWDRPSRTRSSTVGPASPLGSTFAAPGGAQAGEQLVLTVASREGAGNEVPCTDSTASGTFAGTGPLR</sequence>
<protein>
    <recommendedName>
        <fullName evidence="2">GEX2 N-terminal Ig-like domain-containing protein</fullName>
    </recommendedName>
</protein>
<dbReference type="Gene3D" id="2.60.40.10">
    <property type="entry name" value="Immunoglobulins"/>
    <property type="match status" value="1"/>
</dbReference>
<accession>A0ABQ8UJY3</accession>
<evidence type="ECO:0000259" key="2">
    <source>
        <dbReference type="Pfam" id="PF23616"/>
    </source>
</evidence>